<dbReference type="PROSITE" id="PS00178">
    <property type="entry name" value="AA_TRNA_LIGASE_I"/>
    <property type="match status" value="1"/>
</dbReference>
<reference evidence="12" key="1">
    <citation type="submission" date="2023-06" db="EMBL/GenBank/DDBJ databases">
        <title>Genomic analysis of the entomopathogenic nematode Steinernema hermaphroditum.</title>
        <authorList>
            <person name="Schwarz E.M."/>
            <person name="Heppert J.K."/>
            <person name="Baniya A."/>
            <person name="Schwartz H.T."/>
            <person name="Tan C.-H."/>
            <person name="Antoshechkin I."/>
            <person name="Sternberg P.W."/>
            <person name="Goodrich-Blair H."/>
            <person name="Dillman A.R."/>
        </authorList>
    </citation>
    <scope>NUCLEOTIDE SEQUENCE</scope>
    <source>
        <strain evidence="12">PS9179</strain>
        <tissue evidence="12">Whole animal</tissue>
    </source>
</reference>
<gene>
    <name evidence="12" type="ORF">QR680_018904</name>
</gene>
<sequence>MLLAGRKIQQVSRIWPRSCSSRAASNGLFDFCADLKQRQLICDSHPPSIPDKQSELLSTLPAVLYAGFDPTADGLHVGNLLVLTALCRSTLFDCRAIALVGSATALIGDPSGRSSERDELQKSTVISNTGRITEQIDRILGNLRKLNAAAKTEVVSNVDWWGNKNALEFRNISSNFRVGNMLRMGAIKTRLEEVAGINYSEFCYQIFQSADWHYLAEQYGCYFQLGGSDQLGHIDSGYDYIRRMNGKLSAGVCMPLVTDENGHKLGKSVSSGKSAIWLDAMKTPLKDFYDFFRTQSDEMAARLLMYYSLRPISEIQDLLQRAQRQPGEGVLQRALAEEITELVHGDGSVCVRDVTTLQMKPHFEDIKLAHKGQAVSRDSLSKLWTDLSDRKLISNEEVNGDSLSQSNGRLFAKVGDGADHLKLVDLLAIATLIRSARIGCQPVILVNSSSQAESVRSMVKHSNVDVEVYDVTTWWSKKSCIDFVREARPFRTENMLRMDIFKCQMDVGFGNDALVDVVMATREWQELASQRECFFQIRADGRKDFIEFGAKHVHNGFGVCITAEEKSNSSPGQAAALLDPTISLCERITSPYAFYQFFRNQHDTQAEKLTLTLSLKPVPEIQELILEHRANLGKWIAQTALAEEMTYLVHGERGLDVAQRCSKAMFGGSVEDWDNLDRETLINLFGASSTAELSRKSIGTMGDLADGARLDSHRGSALMKSGAFRVNGTKYVDPNAAVDFDLIRLANSGLTIKDDEEKTKKRVLPSQSVVSDSPATNSSEPASEASVFAMEESATQSPMKIDPSRPIYFRRLEALTNLKMINTSKELLAFEIDWMGNIVSTHPTSGYIKPGETVNIKVSALIDEYECDRHSITFYYKTVENTPKLVNDIEDRSYEDGQIYIPCFFNIDDWFWGYQHH</sequence>
<comment type="similarity">
    <text evidence="9">Belongs to the class-I aminoacyl-tRNA synthetase family.</text>
</comment>
<dbReference type="PROSITE" id="PS50202">
    <property type="entry name" value="MSP"/>
    <property type="match status" value="1"/>
</dbReference>
<evidence type="ECO:0000256" key="8">
    <source>
        <dbReference type="ARBA" id="ARBA00048248"/>
    </source>
</evidence>
<dbReference type="GO" id="GO:0006437">
    <property type="term" value="P:tyrosyl-tRNA aminoacylation"/>
    <property type="evidence" value="ECO:0007669"/>
    <property type="project" value="InterPro"/>
</dbReference>
<dbReference type="InterPro" id="IPR002307">
    <property type="entry name" value="Tyr-tRNA-ligase"/>
</dbReference>
<evidence type="ECO:0000256" key="1">
    <source>
        <dbReference type="ARBA" id="ARBA00013160"/>
    </source>
</evidence>
<keyword evidence="5 9" id="KW-0648">Protein biosynthesis</keyword>
<dbReference type="GO" id="GO:0005739">
    <property type="term" value="C:mitochondrion"/>
    <property type="evidence" value="ECO:0007669"/>
    <property type="project" value="TreeGrafter"/>
</dbReference>
<evidence type="ECO:0000256" key="6">
    <source>
        <dbReference type="ARBA" id="ARBA00023146"/>
    </source>
</evidence>
<feature type="compositionally biased region" description="Polar residues" evidence="10">
    <location>
        <begin position="765"/>
        <end position="781"/>
    </location>
</feature>
<accession>A0AA39HLM4</accession>
<dbReference type="PANTHER" id="PTHR11766">
    <property type="entry name" value="TYROSYL-TRNA SYNTHETASE"/>
    <property type="match status" value="1"/>
</dbReference>
<dbReference type="Pfam" id="PF00635">
    <property type="entry name" value="Motile_Sperm"/>
    <property type="match status" value="1"/>
</dbReference>
<comment type="catalytic activity">
    <reaction evidence="8 9">
        <text>tRNA(Tyr) + L-tyrosine + ATP = L-tyrosyl-tRNA(Tyr) + AMP + diphosphate + H(+)</text>
        <dbReference type="Rhea" id="RHEA:10220"/>
        <dbReference type="Rhea" id="RHEA-COMP:9706"/>
        <dbReference type="Rhea" id="RHEA-COMP:9707"/>
        <dbReference type="ChEBI" id="CHEBI:15378"/>
        <dbReference type="ChEBI" id="CHEBI:30616"/>
        <dbReference type="ChEBI" id="CHEBI:33019"/>
        <dbReference type="ChEBI" id="CHEBI:58315"/>
        <dbReference type="ChEBI" id="CHEBI:78442"/>
        <dbReference type="ChEBI" id="CHEBI:78536"/>
        <dbReference type="ChEBI" id="CHEBI:456215"/>
        <dbReference type="EC" id="6.1.1.1"/>
    </reaction>
</comment>
<evidence type="ECO:0000256" key="4">
    <source>
        <dbReference type="ARBA" id="ARBA00022840"/>
    </source>
</evidence>
<evidence type="ECO:0000256" key="10">
    <source>
        <dbReference type="SAM" id="MobiDB-lite"/>
    </source>
</evidence>
<keyword evidence="2 9" id="KW-0436">Ligase</keyword>
<dbReference type="InterPro" id="IPR014729">
    <property type="entry name" value="Rossmann-like_a/b/a_fold"/>
</dbReference>
<dbReference type="InterPro" id="IPR008962">
    <property type="entry name" value="PapD-like_sf"/>
</dbReference>
<evidence type="ECO:0000256" key="2">
    <source>
        <dbReference type="ARBA" id="ARBA00022598"/>
    </source>
</evidence>
<keyword evidence="4 9" id="KW-0067">ATP-binding</keyword>
<name>A0AA39HLM4_9BILA</name>
<dbReference type="Proteomes" id="UP001175271">
    <property type="component" value="Unassembled WGS sequence"/>
</dbReference>
<dbReference type="InterPro" id="IPR002305">
    <property type="entry name" value="aa-tRNA-synth_Ic"/>
</dbReference>
<evidence type="ECO:0000259" key="11">
    <source>
        <dbReference type="PROSITE" id="PS50202"/>
    </source>
</evidence>
<evidence type="ECO:0000256" key="5">
    <source>
        <dbReference type="ARBA" id="ARBA00022917"/>
    </source>
</evidence>
<dbReference type="GO" id="GO:0004831">
    <property type="term" value="F:tyrosine-tRNA ligase activity"/>
    <property type="evidence" value="ECO:0007669"/>
    <property type="project" value="UniProtKB-EC"/>
</dbReference>
<organism evidence="12 13">
    <name type="scientific">Steinernema hermaphroditum</name>
    <dbReference type="NCBI Taxonomy" id="289476"/>
    <lineage>
        <taxon>Eukaryota</taxon>
        <taxon>Metazoa</taxon>
        <taxon>Ecdysozoa</taxon>
        <taxon>Nematoda</taxon>
        <taxon>Chromadorea</taxon>
        <taxon>Rhabditida</taxon>
        <taxon>Tylenchina</taxon>
        <taxon>Panagrolaimomorpha</taxon>
        <taxon>Strongyloidoidea</taxon>
        <taxon>Steinernematidae</taxon>
        <taxon>Steinernema</taxon>
    </lineage>
</organism>
<proteinExistence type="inferred from homology"/>
<protein>
    <recommendedName>
        <fullName evidence="1 9">Tyrosine--tRNA ligase</fullName>
        <ecNumber evidence="1 9">6.1.1.1</ecNumber>
    </recommendedName>
    <alternativeName>
        <fullName evidence="7 9">Tyrosyl-tRNA synthetase</fullName>
    </alternativeName>
</protein>
<feature type="domain" description="MSP" evidence="11">
    <location>
        <begin position="798"/>
        <end position="904"/>
    </location>
</feature>
<evidence type="ECO:0000313" key="12">
    <source>
        <dbReference type="EMBL" id="KAK0406944.1"/>
    </source>
</evidence>
<dbReference type="SUPFAM" id="SSF49354">
    <property type="entry name" value="PapD-like"/>
    <property type="match status" value="1"/>
</dbReference>
<evidence type="ECO:0000256" key="7">
    <source>
        <dbReference type="ARBA" id="ARBA00033323"/>
    </source>
</evidence>
<dbReference type="InterPro" id="IPR001412">
    <property type="entry name" value="aa-tRNA-synth_I_CS"/>
</dbReference>
<dbReference type="EMBL" id="JAUCMV010000004">
    <property type="protein sequence ID" value="KAK0406944.1"/>
    <property type="molecule type" value="Genomic_DNA"/>
</dbReference>
<dbReference type="SUPFAM" id="SSF52374">
    <property type="entry name" value="Nucleotidylyl transferase"/>
    <property type="match status" value="2"/>
</dbReference>
<dbReference type="Gene3D" id="3.40.50.620">
    <property type="entry name" value="HUPs"/>
    <property type="match status" value="1"/>
</dbReference>
<evidence type="ECO:0000256" key="3">
    <source>
        <dbReference type="ARBA" id="ARBA00022741"/>
    </source>
</evidence>
<dbReference type="GO" id="GO:0005829">
    <property type="term" value="C:cytosol"/>
    <property type="evidence" value="ECO:0007669"/>
    <property type="project" value="TreeGrafter"/>
</dbReference>
<dbReference type="InterPro" id="IPR000535">
    <property type="entry name" value="MSP_dom"/>
</dbReference>
<feature type="region of interest" description="Disordered" evidence="10">
    <location>
        <begin position="757"/>
        <end position="799"/>
    </location>
</feature>
<dbReference type="NCBIfam" id="TIGR00234">
    <property type="entry name" value="tyrS"/>
    <property type="match status" value="1"/>
</dbReference>
<dbReference type="PRINTS" id="PR01040">
    <property type="entry name" value="TRNASYNTHTYR"/>
</dbReference>
<keyword evidence="6 9" id="KW-0030">Aminoacyl-tRNA synthetase</keyword>
<comment type="caution">
    <text evidence="12">The sequence shown here is derived from an EMBL/GenBank/DDBJ whole genome shotgun (WGS) entry which is preliminary data.</text>
</comment>
<dbReference type="PANTHER" id="PTHR11766:SF0">
    <property type="entry name" value="TYROSINE--TRNA LIGASE, MITOCHONDRIAL"/>
    <property type="match status" value="1"/>
</dbReference>
<dbReference type="AlphaFoldDB" id="A0AA39HLM4"/>
<dbReference type="Gene3D" id="1.10.240.10">
    <property type="entry name" value="Tyrosyl-Transfer RNA Synthetase"/>
    <property type="match status" value="2"/>
</dbReference>
<keyword evidence="3 9" id="KW-0547">Nucleotide-binding</keyword>
<keyword evidence="13" id="KW-1185">Reference proteome</keyword>
<dbReference type="Pfam" id="PF00579">
    <property type="entry name" value="tRNA-synt_1b"/>
    <property type="match status" value="1"/>
</dbReference>
<evidence type="ECO:0000256" key="9">
    <source>
        <dbReference type="RuleBase" id="RU361234"/>
    </source>
</evidence>
<dbReference type="InterPro" id="IPR024088">
    <property type="entry name" value="Tyr-tRNA-ligase_bac-type"/>
</dbReference>
<dbReference type="GO" id="GO:0005524">
    <property type="term" value="F:ATP binding"/>
    <property type="evidence" value="ECO:0007669"/>
    <property type="project" value="UniProtKB-KW"/>
</dbReference>
<dbReference type="EC" id="6.1.1.1" evidence="1 9"/>
<evidence type="ECO:0000313" key="13">
    <source>
        <dbReference type="Proteomes" id="UP001175271"/>
    </source>
</evidence>
<dbReference type="CDD" id="cd00805">
    <property type="entry name" value="TyrRS_core"/>
    <property type="match status" value="1"/>
</dbReference>